<name>G9XF59_9FIRM</name>
<dbReference type="GO" id="GO:0006270">
    <property type="term" value="P:DNA replication initiation"/>
    <property type="evidence" value="ECO:0007669"/>
    <property type="project" value="InterPro"/>
</dbReference>
<feature type="domain" description="Initiator Rep protein WH1" evidence="2">
    <location>
        <begin position="5"/>
        <end position="148"/>
    </location>
</feature>
<dbReference type="InterPro" id="IPR000525">
    <property type="entry name" value="Initiator_Rep_WH1"/>
</dbReference>
<dbReference type="RefSeq" id="WP_009530017.1">
    <property type="nucleotide sequence ID" value="NZ_JH414640.1"/>
</dbReference>
<organism evidence="3 4">
    <name type="scientific">Peptoanaerobacter stomatis</name>
    <dbReference type="NCBI Taxonomy" id="796937"/>
    <lineage>
        <taxon>Bacteria</taxon>
        <taxon>Bacillati</taxon>
        <taxon>Bacillota</taxon>
        <taxon>Clostridia</taxon>
        <taxon>Peptostreptococcales</taxon>
        <taxon>Filifactoraceae</taxon>
        <taxon>Peptoanaerobacter</taxon>
    </lineage>
</organism>
<evidence type="ECO:0000256" key="1">
    <source>
        <dbReference type="ARBA" id="ARBA00038283"/>
    </source>
</evidence>
<protein>
    <recommendedName>
        <fullName evidence="2">Initiator Rep protein WH1 domain-containing protein</fullName>
    </recommendedName>
</protein>
<dbReference type="GO" id="GO:0003887">
    <property type="term" value="F:DNA-directed DNA polymerase activity"/>
    <property type="evidence" value="ECO:0007669"/>
    <property type="project" value="InterPro"/>
</dbReference>
<accession>G9XF59</accession>
<comment type="caution">
    <text evidence="3">The sequence shown here is derived from an EMBL/GenBank/DDBJ whole genome shotgun (WGS) entry which is preliminary data.</text>
</comment>
<proteinExistence type="inferred from homology"/>
<dbReference type="Proteomes" id="UP000003379">
    <property type="component" value="Unassembled WGS sequence"/>
</dbReference>
<evidence type="ECO:0000259" key="2">
    <source>
        <dbReference type="Pfam" id="PF01051"/>
    </source>
</evidence>
<dbReference type="Gene3D" id="1.10.10.10">
    <property type="entry name" value="Winged helix-like DNA-binding domain superfamily/Winged helix DNA-binding domain"/>
    <property type="match status" value="2"/>
</dbReference>
<reference evidence="3 4" key="1">
    <citation type="submission" date="2011-08" db="EMBL/GenBank/DDBJ databases">
        <title>The Genome Sequence of Eubacteriaceae bacterium CM5.</title>
        <authorList>
            <consortium name="The Broad Institute Genome Sequencing Platform"/>
            <person name="Earl A."/>
            <person name="Ward D."/>
            <person name="Feldgarden M."/>
            <person name="Gevers D."/>
            <person name="Sizova M."/>
            <person name="Hazen A."/>
            <person name="Epstein S."/>
            <person name="Young S.K."/>
            <person name="Zeng Q."/>
            <person name="Gargeya S."/>
            <person name="Fitzgerald M."/>
            <person name="Haas B."/>
            <person name="Abouelleil A."/>
            <person name="Alvarado L."/>
            <person name="Arachchi H.M."/>
            <person name="Berlin A."/>
            <person name="Brown A."/>
            <person name="Chapman S.B."/>
            <person name="Chen Z."/>
            <person name="Dunbar C."/>
            <person name="Freedman E."/>
            <person name="Gearin G."/>
            <person name="Gellesch M."/>
            <person name="Goldberg J."/>
            <person name="Griggs A."/>
            <person name="Gujja S."/>
            <person name="Heiman D."/>
            <person name="Howarth C."/>
            <person name="Larson L."/>
            <person name="Lui A."/>
            <person name="MacDonald P.J.P."/>
            <person name="Montmayeur A."/>
            <person name="Murphy C."/>
            <person name="Neiman D."/>
            <person name="Pearson M."/>
            <person name="Priest M."/>
            <person name="Roberts A."/>
            <person name="Saif S."/>
            <person name="Shea T."/>
            <person name="Shenoy N."/>
            <person name="Sisk P."/>
            <person name="Stolte C."/>
            <person name="Sykes S."/>
            <person name="Wortman J."/>
            <person name="Nusbaum C."/>
            <person name="Birren B."/>
        </authorList>
    </citation>
    <scope>NUCLEOTIDE SEQUENCE [LARGE SCALE GENOMIC DNA]</scope>
    <source>
        <strain evidence="3 4">CM5</strain>
    </source>
</reference>
<dbReference type="InterPro" id="IPR036388">
    <property type="entry name" value="WH-like_DNA-bd_sf"/>
</dbReference>
<dbReference type="HOGENOM" id="CLU_059708_2_0_9"/>
<dbReference type="Pfam" id="PF21205">
    <property type="entry name" value="Rep3_C"/>
    <property type="match status" value="1"/>
</dbReference>
<gene>
    <name evidence="3" type="ORF">HMPREF9628_02212</name>
</gene>
<dbReference type="SUPFAM" id="SSF46785">
    <property type="entry name" value="Winged helix' DNA-binding domain"/>
    <property type="match status" value="2"/>
</dbReference>
<dbReference type="InterPro" id="IPR036390">
    <property type="entry name" value="WH_DNA-bd_sf"/>
</dbReference>
<comment type="similarity">
    <text evidence="1">Belongs to the initiator RepB protein family.</text>
</comment>
<evidence type="ECO:0000313" key="4">
    <source>
        <dbReference type="Proteomes" id="UP000003379"/>
    </source>
</evidence>
<dbReference type="EMBL" id="AFZG01000061">
    <property type="protein sequence ID" value="EHL17553.1"/>
    <property type="molecule type" value="Genomic_DNA"/>
</dbReference>
<sequence length="293" mass="35103">MNNLVVYKNDMNTVPLRDFSSKEMDLFFSICSQMRDKGLDEITFTFEQLKDLSNYKFTAYDRFIKDIENVYNKLIKLNIRIETEEKIVRFVLFTKYEIDKTKTSISISVNKEFKYILNDITGNFTKFELAEFVSLKSSYSKTAYKLIKQFRTTGYMVLTIDDFRQQFCIPKSYRMTDINKQIFEKIHNELSAYFKNLEINKISKGRGRKITHIEFVFNAEIDINATGSGTFRDRDGFYYNKPLLDFNTEEANKKFKDSVEPMVDRYDKKRLKEKEERKRKWLEMFPEDVDLFK</sequence>
<dbReference type="PATRIC" id="fig|796940.3.peg.1920"/>
<dbReference type="Pfam" id="PF01051">
    <property type="entry name" value="Rep3_N"/>
    <property type="match status" value="1"/>
</dbReference>
<dbReference type="AlphaFoldDB" id="G9XF59"/>
<evidence type="ECO:0000313" key="3">
    <source>
        <dbReference type="EMBL" id="EHL17553.1"/>
    </source>
</evidence>